<evidence type="ECO:0000313" key="2">
    <source>
        <dbReference type="Proteomes" id="UP000251576"/>
    </source>
</evidence>
<protein>
    <submittedName>
        <fullName evidence="1">Uncharacterized protein</fullName>
    </submittedName>
</protein>
<evidence type="ECO:0000313" key="1">
    <source>
        <dbReference type="EMBL" id="RAZ65457.1"/>
    </source>
</evidence>
<dbReference type="AlphaFoldDB" id="A0A330GA34"/>
<organism evidence="1 2">
    <name type="scientific">Enterobacter cloacae</name>
    <dbReference type="NCBI Taxonomy" id="550"/>
    <lineage>
        <taxon>Bacteria</taxon>
        <taxon>Pseudomonadati</taxon>
        <taxon>Pseudomonadota</taxon>
        <taxon>Gammaproteobacteria</taxon>
        <taxon>Enterobacterales</taxon>
        <taxon>Enterobacteriaceae</taxon>
        <taxon>Enterobacter</taxon>
        <taxon>Enterobacter cloacae complex</taxon>
    </lineage>
</organism>
<comment type="caution">
    <text evidence="1">The sequence shown here is derived from an EMBL/GenBank/DDBJ whole genome shotgun (WGS) entry which is preliminary data.</text>
</comment>
<dbReference type="Proteomes" id="UP000251576">
    <property type="component" value="Unassembled WGS sequence"/>
</dbReference>
<dbReference type="RefSeq" id="WP_112781337.1">
    <property type="nucleotide sequence ID" value="NZ_CABMNQ010000030.1"/>
</dbReference>
<proteinExistence type="predicted"/>
<reference evidence="1 2" key="1">
    <citation type="submission" date="2018-06" db="EMBL/GenBank/DDBJ databases">
        <title>ACT-28, a chromosomally-encoded AmpC with carbapenemase activity from Enterobacter kobei.</title>
        <authorList>
            <person name="Jousset A.B."/>
            <person name="Oueslati S."/>
            <person name="Bernabeu S."/>
            <person name="Takissian J."/>
            <person name="Creton E."/>
            <person name="Vogel A."/>
            <person name="Cotellon G."/>
            <person name="Bonnin R.A."/>
            <person name="Dortet L."/>
            <person name="Naas T."/>
        </authorList>
    </citation>
    <scope>NUCLEOTIDE SEQUENCE [LARGE SCALE GENOMIC DNA]</scope>
    <source>
        <strain evidence="1 2">99B3</strain>
    </source>
</reference>
<gene>
    <name evidence="1" type="ORF">DP202_16790</name>
</gene>
<dbReference type="EMBL" id="QMDH01000030">
    <property type="protein sequence ID" value="RAZ65457.1"/>
    <property type="molecule type" value="Genomic_DNA"/>
</dbReference>
<name>A0A330GA34_ENTCL</name>
<accession>A0A330GA34</accession>
<sequence>MIVSDDIWQDILFGKLQPFCRYGDFPPESTFVNVFWWQYVAGGNAGWDDYRPALDVLVYRGYLKRSPNGWYVF</sequence>